<feature type="domain" description="Anti-bacteriophage protein A/HamA C-terminal" evidence="1">
    <location>
        <begin position="28"/>
        <end position="313"/>
    </location>
</feature>
<dbReference type="OrthoDB" id="4964195at2"/>
<evidence type="ECO:0000259" key="1">
    <source>
        <dbReference type="Pfam" id="PF08878"/>
    </source>
</evidence>
<dbReference type="InParanoid" id="A0A330LEG8"/>
<evidence type="ECO:0000313" key="2">
    <source>
        <dbReference type="EMBL" id="SPP65370.1"/>
    </source>
</evidence>
<evidence type="ECO:0000313" key="3">
    <source>
        <dbReference type="Proteomes" id="UP000248168"/>
    </source>
</evidence>
<keyword evidence="3" id="KW-1185">Reference proteome</keyword>
<reference evidence="3" key="1">
    <citation type="submission" date="2018-04" db="EMBL/GenBank/DDBJ databases">
        <authorList>
            <person name="Lucker S."/>
            <person name="Sakoula D."/>
        </authorList>
    </citation>
    <scope>NUCLEOTIDE SEQUENCE [LARGE SCALE GENOMIC DNA]</scope>
</reference>
<sequence length="314" mass="35858">MTTDTKASPLFDLDKYLSAARDKYDKCLDVVEHKEIISGINVTTRLHHLKFNGNCQPAIDVLTGYLYGRIIDYCLAMKNRPALMTSEEAAMFTKEAKRLFINPTPKPDDPDKTGEAGEILLYFLLETVLGAPQIVAKMDLKTNPKLESHGSDGIHMKWNEPESMVDLYFGESKLYQDVGQAMTAALASIRDFHDKDIFQHECKMVTKHFKYAQPQIQHAVAELFDSGKPGIGVRVNHACLIGYNWAEYGKLPSLAQQKLTEDFRARYLADAPRLHQLLQTRFDTWSKKNLRFEVFFLPFPTVQNFRDAFNKELT</sequence>
<organism evidence="2 3">
    <name type="scientific">Nitrospira lenta</name>
    <dbReference type="NCBI Taxonomy" id="1436998"/>
    <lineage>
        <taxon>Bacteria</taxon>
        <taxon>Pseudomonadati</taxon>
        <taxon>Nitrospirota</taxon>
        <taxon>Nitrospiria</taxon>
        <taxon>Nitrospirales</taxon>
        <taxon>Nitrospiraceae</taxon>
        <taxon>Nitrospira</taxon>
    </lineage>
</organism>
<gene>
    <name evidence="2" type="ORF">NITLEN_30284</name>
</gene>
<name>A0A330LEG8_9BACT</name>
<dbReference type="Proteomes" id="UP000248168">
    <property type="component" value="Unassembled WGS sequence"/>
</dbReference>
<dbReference type="InterPro" id="IPR014976">
    <property type="entry name" value="AbpA_HamA_C"/>
</dbReference>
<dbReference type="AlphaFoldDB" id="A0A330LEG8"/>
<proteinExistence type="predicted"/>
<dbReference type="RefSeq" id="WP_121989666.1">
    <property type="nucleotide sequence ID" value="NZ_OUNR01000016.1"/>
</dbReference>
<protein>
    <recommendedName>
        <fullName evidence="1">Anti-bacteriophage protein A/HamA C-terminal domain-containing protein</fullName>
    </recommendedName>
</protein>
<dbReference type="Pfam" id="PF08878">
    <property type="entry name" value="HamA"/>
    <property type="match status" value="1"/>
</dbReference>
<accession>A0A330LEG8</accession>
<dbReference type="EMBL" id="OUNR01000016">
    <property type="protein sequence ID" value="SPP65370.1"/>
    <property type="molecule type" value="Genomic_DNA"/>
</dbReference>